<evidence type="ECO:0000313" key="1">
    <source>
        <dbReference type="EMBL" id="KKN04367.1"/>
    </source>
</evidence>
<protein>
    <submittedName>
        <fullName evidence="1">Uncharacterized protein</fullName>
    </submittedName>
</protein>
<reference evidence="1" key="1">
    <citation type="journal article" date="2015" name="Nature">
        <title>Complex archaea that bridge the gap between prokaryotes and eukaryotes.</title>
        <authorList>
            <person name="Spang A."/>
            <person name="Saw J.H."/>
            <person name="Jorgensen S.L."/>
            <person name="Zaremba-Niedzwiedzka K."/>
            <person name="Martijn J."/>
            <person name="Lind A.E."/>
            <person name="van Eijk R."/>
            <person name="Schleper C."/>
            <person name="Guy L."/>
            <person name="Ettema T.J."/>
        </authorList>
    </citation>
    <scope>NUCLEOTIDE SEQUENCE</scope>
</reference>
<comment type="caution">
    <text evidence="1">The sequence shown here is derived from an EMBL/GenBank/DDBJ whole genome shotgun (WGS) entry which is preliminary data.</text>
</comment>
<gene>
    <name evidence="1" type="ORF">LCGC14_1098140</name>
</gene>
<organism evidence="1">
    <name type="scientific">marine sediment metagenome</name>
    <dbReference type="NCBI Taxonomy" id="412755"/>
    <lineage>
        <taxon>unclassified sequences</taxon>
        <taxon>metagenomes</taxon>
        <taxon>ecological metagenomes</taxon>
    </lineage>
</organism>
<accession>A0A0F9MY69</accession>
<sequence>MKINFMKKQTLNIATRDDAEKVEGCLYAQEDGKVLFAHRLSTNDRYWNVSEPRTGLAVTFIGNSYKTMKGAMEGAMEYIKKSLKRTTMSWETMTGKPKQLNALIGDCSPVRPPACTCGKCFDCNDLPF</sequence>
<name>A0A0F9MY69_9ZZZZ</name>
<dbReference type="AlphaFoldDB" id="A0A0F9MY69"/>
<dbReference type="EMBL" id="LAZR01004929">
    <property type="protein sequence ID" value="KKN04367.1"/>
    <property type="molecule type" value="Genomic_DNA"/>
</dbReference>
<proteinExistence type="predicted"/>